<dbReference type="InterPro" id="IPR029052">
    <property type="entry name" value="Metallo-depent_PP-like"/>
</dbReference>
<accession>A0A6J4SWQ4</accession>
<feature type="chain" id="PRO_5038765122" evidence="1">
    <location>
        <begin position="32"/>
        <end position="93"/>
    </location>
</feature>
<dbReference type="Gene3D" id="3.60.21.10">
    <property type="match status" value="1"/>
</dbReference>
<feature type="non-terminal residue" evidence="2">
    <location>
        <position position="93"/>
    </location>
</feature>
<name>A0A6J4SWQ4_9ACTN</name>
<protein>
    <submittedName>
        <fullName evidence="2">5'-nucleotidase</fullName>
        <ecNumber evidence="2">3.1.3.5</ecNumber>
    </submittedName>
</protein>
<sequence length="93" mass="9921">MAAGRLRAVSLATTLALALTLGLALAWGASAEGKPNKPVPEDRIANIQLLGINDFHGNLEARTLNGRAAGGAAYVDSYFDRYEARNPERTIRV</sequence>
<keyword evidence="1" id="KW-0732">Signal</keyword>
<proteinExistence type="predicted"/>
<evidence type="ECO:0000313" key="2">
    <source>
        <dbReference type="EMBL" id="CAA9507264.1"/>
    </source>
</evidence>
<dbReference type="EMBL" id="CADCVM010000309">
    <property type="protein sequence ID" value="CAA9507264.1"/>
    <property type="molecule type" value="Genomic_DNA"/>
</dbReference>
<dbReference type="GO" id="GO:0008253">
    <property type="term" value="F:5'-nucleotidase activity"/>
    <property type="evidence" value="ECO:0007669"/>
    <property type="project" value="UniProtKB-EC"/>
</dbReference>
<reference evidence="2" key="1">
    <citation type="submission" date="2020-02" db="EMBL/GenBank/DDBJ databases">
        <authorList>
            <person name="Meier V. D."/>
        </authorList>
    </citation>
    <scope>NUCLEOTIDE SEQUENCE</scope>
    <source>
        <strain evidence="2">AVDCRST_MAG05</strain>
    </source>
</reference>
<keyword evidence="2" id="KW-0378">Hydrolase</keyword>
<gene>
    <name evidence="2" type="ORF">AVDCRST_MAG05-2805</name>
</gene>
<dbReference type="EC" id="3.1.3.5" evidence="2"/>
<organism evidence="2">
    <name type="scientific">uncultured Rubrobacteraceae bacterium</name>
    <dbReference type="NCBI Taxonomy" id="349277"/>
    <lineage>
        <taxon>Bacteria</taxon>
        <taxon>Bacillati</taxon>
        <taxon>Actinomycetota</taxon>
        <taxon>Rubrobacteria</taxon>
        <taxon>Rubrobacterales</taxon>
        <taxon>Rubrobacteraceae</taxon>
        <taxon>environmental samples</taxon>
    </lineage>
</organism>
<evidence type="ECO:0000256" key="1">
    <source>
        <dbReference type="SAM" id="SignalP"/>
    </source>
</evidence>
<dbReference type="AlphaFoldDB" id="A0A6J4SWQ4"/>
<feature type="signal peptide" evidence="1">
    <location>
        <begin position="1"/>
        <end position="31"/>
    </location>
</feature>